<dbReference type="Proteomes" id="UP000093111">
    <property type="component" value="Unassembled WGS sequence"/>
</dbReference>
<feature type="chain" id="PRO_5008890078" evidence="1">
    <location>
        <begin position="22"/>
        <end position="164"/>
    </location>
</feature>
<feature type="signal peptide" evidence="1">
    <location>
        <begin position="1"/>
        <end position="21"/>
    </location>
</feature>
<comment type="caution">
    <text evidence="2">The sequence shown here is derived from an EMBL/GenBank/DDBJ whole genome shotgun (WGS) entry which is preliminary data.</text>
</comment>
<dbReference type="PATRIC" id="fig|1612624.7.peg.5327"/>
<dbReference type="OrthoDB" id="7852244at2"/>
<evidence type="ECO:0000313" key="3">
    <source>
        <dbReference type="Proteomes" id="UP000093111"/>
    </source>
</evidence>
<organism evidence="2 3">
    <name type="scientific">Pararhizobium polonicum</name>
    <dbReference type="NCBI Taxonomy" id="1612624"/>
    <lineage>
        <taxon>Bacteria</taxon>
        <taxon>Pseudomonadati</taxon>
        <taxon>Pseudomonadota</taxon>
        <taxon>Alphaproteobacteria</taxon>
        <taxon>Hyphomicrobiales</taxon>
        <taxon>Rhizobiaceae</taxon>
        <taxon>Rhizobium/Agrobacterium group</taxon>
        <taxon>Pararhizobium</taxon>
    </lineage>
</organism>
<proteinExistence type="predicted"/>
<gene>
    <name evidence="2" type="ORF">ADU59_16970</name>
</gene>
<accession>A0A1C7NZC6</accession>
<name>A0A1C7NZC6_9HYPH</name>
<dbReference type="RefSeq" id="WP_068955322.1">
    <property type="nucleotide sequence ID" value="NZ_LGLV01000010.1"/>
</dbReference>
<keyword evidence="1" id="KW-0732">Signal</keyword>
<dbReference type="EMBL" id="LGLV01000010">
    <property type="protein sequence ID" value="OBZ94363.1"/>
    <property type="molecule type" value="Genomic_DNA"/>
</dbReference>
<evidence type="ECO:0000256" key="1">
    <source>
        <dbReference type="SAM" id="SignalP"/>
    </source>
</evidence>
<reference evidence="2 3" key="1">
    <citation type="journal article" date="2016" name="Syst. Appl. Microbiol.">
        <title>Pararhizobium polonicum sp. nov. isolated from tumors on stone fruit rootstocks.</title>
        <authorList>
            <person name="Pulawska J."/>
            <person name="Kuzmanovic N."/>
            <person name="Willems A."/>
            <person name="Pothier J.F."/>
        </authorList>
    </citation>
    <scope>NUCLEOTIDE SEQUENCE [LARGE SCALE GENOMIC DNA]</scope>
    <source>
        <strain evidence="2 3">F5.1</strain>
    </source>
</reference>
<keyword evidence="3" id="KW-1185">Reference proteome</keyword>
<dbReference type="STRING" id="1612624.ADU59_16970"/>
<evidence type="ECO:0000313" key="2">
    <source>
        <dbReference type="EMBL" id="OBZ94363.1"/>
    </source>
</evidence>
<dbReference type="AlphaFoldDB" id="A0A1C7NZC6"/>
<protein>
    <submittedName>
        <fullName evidence="2">Uncharacterized protein</fullName>
    </submittedName>
</protein>
<sequence length="164" mass="16946">MRVAVSASILSALLAATPAWAADCLQEQAVYGDADGAYALRFEPVGSASAVTSNHFKVTVAKTDLVLDGIVMQSGEPVRPNGMIMNKCPEGDVTGADIAACTVWEGVIYAIGADGKVALLPDEGAVAATQLLLPDLGPAIRNSAIWGKATVAPWDVLTFKECNS</sequence>